<evidence type="ECO:0000256" key="1">
    <source>
        <dbReference type="ARBA" id="ARBA00038376"/>
    </source>
</evidence>
<dbReference type="GO" id="GO:0004074">
    <property type="term" value="F:biliverdin reductase [NAD(P)H] activity"/>
    <property type="evidence" value="ECO:0007669"/>
    <property type="project" value="TreeGrafter"/>
</dbReference>
<gene>
    <name evidence="3" type="ORF">Slin15195_G108120</name>
</gene>
<dbReference type="Proteomes" id="UP001056384">
    <property type="component" value="Chromosome 10"/>
</dbReference>
<feature type="domain" description="NAD(P)-binding" evidence="2">
    <location>
        <begin position="12"/>
        <end position="244"/>
    </location>
</feature>
<sequence>MTTPTKTLAFFGATGGCANYCLIHALNAGYKSTALVRNSSKLTDLLKSRNVSDETIAKYLTIIQGNATDPVAVRKTLCPNGGSRVVDIIINGVGGAPVFQWSFTKPFVLDQPTICQDVGATILQVSRDLATSSSDATKPLFINISTTGIPPEGRPWDVPFWFTWLYHYALQDPHADKKRLQELNAAEVQSEGCGIEGYVNVKASLLMDGEGIGLEKVRVGTEEEPAIGYTIQRGDVGRFVFERLVREDVKGDWRNMSLTITY</sequence>
<dbReference type="InterPro" id="IPR016040">
    <property type="entry name" value="NAD(P)-bd_dom"/>
</dbReference>
<name>A0A9Q9B4T1_9PEZI</name>
<dbReference type="PROSITE" id="PS51257">
    <property type="entry name" value="PROKAR_LIPOPROTEIN"/>
    <property type="match status" value="1"/>
</dbReference>
<evidence type="ECO:0000259" key="2">
    <source>
        <dbReference type="Pfam" id="PF13460"/>
    </source>
</evidence>
<keyword evidence="4" id="KW-1185">Reference proteome</keyword>
<accession>A0A9Q9B4T1</accession>
<dbReference type="OrthoDB" id="63935at2759"/>
<protein>
    <submittedName>
        <fullName evidence="3">NAD(P)-binding domain, NAD(P)-binding domain superfamily</fullName>
    </submittedName>
</protein>
<organism evidence="3 4">
    <name type="scientific">Septoria linicola</name>
    <dbReference type="NCBI Taxonomy" id="215465"/>
    <lineage>
        <taxon>Eukaryota</taxon>
        <taxon>Fungi</taxon>
        <taxon>Dikarya</taxon>
        <taxon>Ascomycota</taxon>
        <taxon>Pezizomycotina</taxon>
        <taxon>Dothideomycetes</taxon>
        <taxon>Dothideomycetidae</taxon>
        <taxon>Mycosphaerellales</taxon>
        <taxon>Mycosphaerellaceae</taxon>
        <taxon>Septoria</taxon>
    </lineage>
</organism>
<reference evidence="3" key="1">
    <citation type="submission" date="2022-06" db="EMBL/GenBank/DDBJ databases">
        <title>Complete genome sequences of two strains of the flax pathogen Septoria linicola.</title>
        <authorList>
            <person name="Lapalu N."/>
            <person name="Simon A."/>
            <person name="Demenou B."/>
            <person name="Paumier D."/>
            <person name="Guillot M.-P."/>
            <person name="Gout L."/>
            <person name="Valade R."/>
        </authorList>
    </citation>
    <scope>NUCLEOTIDE SEQUENCE</scope>
    <source>
        <strain evidence="3">SE15195</strain>
    </source>
</reference>
<dbReference type="GO" id="GO:0042602">
    <property type="term" value="F:riboflavin reductase (NADPH) activity"/>
    <property type="evidence" value="ECO:0007669"/>
    <property type="project" value="TreeGrafter"/>
</dbReference>
<dbReference type="InterPro" id="IPR051606">
    <property type="entry name" value="Polyketide_Oxido-like"/>
</dbReference>
<dbReference type="AlphaFoldDB" id="A0A9Q9B4T1"/>
<dbReference type="Gene3D" id="3.40.50.720">
    <property type="entry name" value="NAD(P)-binding Rossmann-like Domain"/>
    <property type="match status" value="1"/>
</dbReference>
<dbReference type="InterPro" id="IPR036291">
    <property type="entry name" value="NAD(P)-bd_dom_sf"/>
</dbReference>
<dbReference type="SUPFAM" id="SSF51735">
    <property type="entry name" value="NAD(P)-binding Rossmann-fold domains"/>
    <property type="match status" value="1"/>
</dbReference>
<evidence type="ECO:0000313" key="3">
    <source>
        <dbReference type="EMBL" id="USW57493.1"/>
    </source>
</evidence>
<dbReference type="EMBL" id="CP099427">
    <property type="protein sequence ID" value="USW57493.1"/>
    <property type="molecule type" value="Genomic_DNA"/>
</dbReference>
<dbReference type="PANTHER" id="PTHR43355">
    <property type="entry name" value="FLAVIN REDUCTASE (NADPH)"/>
    <property type="match status" value="1"/>
</dbReference>
<dbReference type="PANTHER" id="PTHR43355:SF2">
    <property type="entry name" value="FLAVIN REDUCTASE (NADPH)"/>
    <property type="match status" value="1"/>
</dbReference>
<comment type="similarity">
    <text evidence="1">Belongs to the avfA family.</text>
</comment>
<evidence type="ECO:0000313" key="4">
    <source>
        <dbReference type="Proteomes" id="UP001056384"/>
    </source>
</evidence>
<proteinExistence type="inferred from homology"/>
<dbReference type="Pfam" id="PF13460">
    <property type="entry name" value="NAD_binding_10"/>
    <property type="match status" value="1"/>
</dbReference>